<evidence type="ECO:0000256" key="2">
    <source>
        <dbReference type="ARBA" id="ARBA00010680"/>
    </source>
</evidence>
<evidence type="ECO:0000256" key="3">
    <source>
        <dbReference type="ARBA" id="ARBA00022525"/>
    </source>
</evidence>
<keyword evidence="3" id="KW-0964">Secreted</keyword>
<dbReference type="GO" id="GO:0019731">
    <property type="term" value="P:antibacterial humoral response"/>
    <property type="evidence" value="ECO:0007669"/>
    <property type="project" value="InterPro"/>
</dbReference>
<keyword evidence="10" id="KW-0472">Membrane</keyword>
<proteinExistence type="inferred from homology"/>
<comment type="caution">
    <text evidence="12">The sequence shown here is derived from an EMBL/GenBank/DDBJ whole genome shotgun (WGS) entry which is preliminary data.</text>
</comment>
<evidence type="ECO:0000256" key="7">
    <source>
        <dbReference type="ARBA" id="ARBA00022859"/>
    </source>
</evidence>
<feature type="signal peptide" evidence="11">
    <location>
        <begin position="1"/>
        <end position="23"/>
    </location>
</feature>
<feature type="transmembrane region" description="Helical" evidence="10">
    <location>
        <begin position="77"/>
        <end position="97"/>
    </location>
</feature>
<dbReference type="GO" id="GO:0005615">
    <property type="term" value="C:extracellular space"/>
    <property type="evidence" value="ECO:0007669"/>
    <property type="project" value="TreeGrafter"/>
</dbReference>
<evidence type="ECO:0008006" key="14">
    <source>
        <dbReference type="Google" id="ProtNLM"/>
    </source>
</evidence>
<comment type="similarity">
    <text evidence="2 9">Belongs to the cecropin family.</text>
</comment>
<dbReference type="InterPro" id="IPR000875">
    <property type="entry name" value="CecC-like"/>
</dbReference>
<keyword evidence="5 9" id="KW-0399">Innate immunity</keyword>
<name>A0A9Q0BWY7_9MUSC</name>
<keyword evidence="10" id="KW-1133">Transmembrane helix</keyword>
<keyword evidence="13" id="KW-1185">Reference proteome</keyword>
<evidence type="ECO:0000256" key="5">
    <source>
        <dbReference type="ARBA" id="ARBA00022588"/>
    </source>
</evidence>
<reference evidence="12" key="1">
    <citation type="journal article" date="2023" name="Genome Biol. Evol.">
        <title>Long-read-based Genome Assembly of Drosophila gunungcola Reveals Fewer Chemosensory Genes in Flower-breeding Species.</title>
        <authorList>
            <person name="Negi A."/>
            <person name="Liao B.Y."/>
            <person name="Yeh S.D."/>
        </authorList>
    </citation>
    <scope>NUCLEOTIDE SEQUENCE</scope>
    <source>
        <strain evidence="12">Sukarami</strain>
    </source>
</reference>
<keyword evidence="8 9" id="KW-0044">Antibiotic</keyword>
<dbReference type="PROSITE" id="PS00268">
    <property type="entry name" value="CECROPIN"/>
    <property type="match status" value="2"/>
</dbReference>
<dbReference type="GO" id="GO:0050829">
    <property type="term" value="P:defense response to Gram-negative bacterium"/>
    <property type="evidence" value="ECO:0007669"/>
    <property type="project" value="UniProtKB-ARBA"/>
</dbReference>
<evidence type="ECO:0000256" key="8">
    <source>
        <dbReference type="ARBA" id="ARBA00023022"/>
    </source>
</evidence>
<dbReference type="InterPro" id="IPR020400">
    <property type="entry name" value="CecC/Srx/CECD"/>
</dbReference>
<organism evidence="12 13">
    <name type="scientific">Drosophila gunungcola</name>
    <name type="common">fruit fly</name>
    <dbReference type="NCBI Taxonomy" id="103775"/>
    <lineage>
        <taxon>Eukaryota</taxon>
        <taxon>Metazoa</taxon>
        <taxon>Ecdysozoa</taxon>
        <taxon>Arthropoda</taxon>
        <taxon>Hexapoda</taxon>
        <taxon>Insecta</taxon>
        <taxon>Pterygota</taxon>
        <taxon>Neoptera</taxon>
        <taxon>Endopterygota</taxon>
        <taxon>Diptera</taxon>
        <taxon>Brachycera</taxon>
        <taxon>Muscomorpha</taxon>
        <taxon>Ephydroidea</taxon>
        <taxon>Drosophilidae</taxon>
        <taxon>Drosophila</taxon>
        <taxon>Sophophora</taxon>
    </lineage>
</organism>
<dbReference type="AlphaFoldDB" id="A0A9Q0BWY7"/>
<evidence type="ECO:0000313" key="12">
    <source>
        <dbReference type="EMBL" id="KAI8046820.1"/>
    </source>
</evidence>
<evidence type="ECO:0000256" key="10">
    <source>
        <dbReference type="SAM" id="Phobius"/>
    </source>
</evidence>
<dbReference type="EMBL" id="JAMKOV010000001">
    <property type="protein sequence ID" value="KAI8046820.1"/>
    <property type="molecule type" value="Genomic_DNA"/>
</dbReference>
<evidence type="ECO:0000313" key="13">
    <source>
        <dbReference type="Proteomes" id="UP001059596"/>
    </source>
</evidence>
<accession>A0A9Q0BWY7</accession>
<evidence type="ECO:0000256" key="9">
    <source>
        <dbReference type="RuleBase" id="RU003948"/>
    </source>
</evidence>
<feature type="chain" id="PRO_5040249950" description="Cecropin" evidence="11">
    <location>
        <begin position="24"/>
        <end position="134"/>
    </location>
</feature>
<evidence type="ECO:0000256" key="6">
    <source>
        <dbReference type="ARBA" id="ARBA00022815"/>
    </source>
</evidence>
<dbReference type="GO" id="GO:0045087">
    <property type="term" value="P:innate immune response"/>
    <property type="evidence" value="ECO:0007669"/>
    <property type="project" value="UniProtKB-KW"/>
</dbReference>
<dbReference type="Pfam" id="PF00272">
    <property type="entry name" value="Cecropin"/>
    <property type="match status" value="2"/>
</dbReference>
<dbReference type="PANTHER" id="PTHR38329:SF1">
    <property type="entry name" value="CECROPIN-A1-RELATED"/>
    <property type="match status" value="1"/>
</dbReference>
<protein>
    <recommendedName>
        <fullName evidence="14">Cecropin</fullName>
    </recommendedName>
</protein>
<dbReference type="Proteomes" id="UP001059596">
    <property type="component" value="Chromosome 3R"/>
</dbReference>
<evidence type="ECO:0000256" key="1">
    <source>
        <dbReference type="ARBA" id="ARBA00004613"/>
    </source>
</evidence>
<evidence type="ECO:0000256" key="4">
    <source>
        <dbReference type="ARBA" id="ARBA00022529"/>
    </source>
</evidence>
<sequence length="134" mass="14853">MNFYKIFVFVALILAISFGHSEAGWLKKIGKKIERVGQHTRDATIQVVQSSLQPQYQQLNLFQPGTIQHNTMNFYKIFVFVALILAVSIGQSEAGWLKKIGKKLERVGQHTRDATIQGLGIAQQAANVAATARG</sequence>
<keyword evidence="6" id="KW-0027">Amidation</keyword>
<dbReference type="GO" id="GO:0050830">
    <property type="term" value="P:defense response to Gram-positive bacterium"/>
    <property type="evidence" value="ECO:0007669"/>
    <property type="project" value="TreeGrafter"/>
</dbReference>
<comment type="subcellular location">
    <subcellularLocation>
        <location evidence="1 9">Secreted</location>
    </subcellularLocation>
</comment>
<dbReference type="PANTHER" id="PTHR38329">
    <property type="entry name" value="CECROPIN-A1-RELATED"/>
    <property type="match status" value="1"/>
</dbReference>
<keyword evidence="7 9" id="KW-0391">Immunity</keyword>
<keyword evidence="11" id="KW-0732">Signal</keyword>
<keyword evidence="4 9" id="KW-0929">Antimicrobial</keyword>
<keyword evidence="10" id="KW-0812">Transmembrane</keyword>
<evidence type="ECO:0000256" key="11">
    <source>
        <dbReference type="SAM" id="SignalP"/>
    </source>
</evidence>
<gene>
    <name evidence="12" type="ORF">M5D96_003033</name>
</gene>